<dbReference type="Gene3D" id="3.10.580.10">
    <property type="entry name" value="CBS-domain"/>
    <property type="match status" value="1"/>
</dbReference>
<keyword evidence="4" id="KW-0460">Magnesium</keyword>
<evidence type="ECO:0000256" key="8">
    <source>
        <dbReference type="ARBA" id="ARBA00040729"/>
    </source>
</evidence>
<dbReference type="SUPFAM" id="SSF54631">
    <property type="entry name" value="CBS-domain pair"/>
    <property type="match status" value="1"/>
</dbReference>
<evidence type="ECO:0000256" key="2">
    <source>
        <dbReference type="ARBA" id="ARBA00022448"/>
    </source>
</evidence>
<dbReference type="InterPro" id="IPR005170">
    <property type="entry name" value="Transptr-assoc_dom"/>
</dbReference>
<dbReference type="Pfam" id="PF21917">
    <property type="entry name" value="NMB0537_N"/>
    <property type="match status" value="1"/>
</dbReference>
<evidence type="ECO:0000256" key="4">
    <source>
        <dbReference type="ARBA" id="ARBA00022842"/>
    </source>
</evidence>
<keyword evidence="13" id="KW-1185">Reference proteome</keyword>
<name>A0A4V3D7F4_9GAMM</name>
<accession>A0A4V3D7F4</accession>
<comment type="caution">
    <text evidence="12">The sequence shown here is derived from an EMBL/GenBank/DDBJ whole genome shotgun (WGS) entry which is preliminary data.</text>
</comment>
<comment type="function">
    <text evidence="7">Plays a role in the transport of magnesium and cobalt ions.</text>
</comment>
<dbReference type="InterPro" id="IPR054115">
    <property type="entry name" value="CorC_N"/>
</dbReference>
<dbReference type="CDD" id="cd04590">
    <property type="entry name" value="CBS_pair_CorC_HlyC_assoc"/>
    <property type="match status" value="1"/>
</dbReference>
<evidence type="ECO:0000259" key="11">
    <source>
        <dbReference type="PROSITE" id="PS51371"/>
    </source>
</evidence>
<feature type="compositionally biased region" description="Basic and acidic residues" evidence="10">
    <location>
        <begin position="10"/>
        <end position="23"/>
    </location>
</feature>
<dbReference type="PANTHER" id="PTHR22777">
    <property type="entry name" value="HEMOLYSIN-RELATED"/>
    <property type="match status" value="1"/>
</dbReference>
<dbReference type="InterPro" id="IPR016169">
    <property type="entry name" value="FAD-bd_PCMH_sub2"/>
</dbReference>
<comment type="similarity">
    <text evidence="1">Belongs to the UPF0053 family.</text>
</comment>
<feature type="region of interest" description="Disordered" evidence="10">
    <location>
        <begin position="1"/>
        <end position="26"/>
    </location>
</feature>
<dbReference type="SMART" id="SM00116">
    <property type="entry name" value="CBS"/>
    <property type="match status" value="2"/>
</dbReference>
<feature type="domain" description="CBS" evidence="11">
    <location>
        <begin position="152"/>
        <end position="209"/>
    </location>
</feature>
<organism evidence="12 13">
    <name type="scientific">Permianibacter aggregans</name>
    <dbReference type="NCBI Taxonomy" id="1510150"/>
    <lineage>
        <taxon>Bacteria</taxon>
        <taxon>Pseudomonadati</taxon>
        <taxon>Pseudomonadota</taxon>
        <taxon>Gammaproteobacteria</taxon>
        <taxon>Pseudomonadales</taxon>
        <taxon>Pseudomonadaceae</taxon>
        <taxon>Permianibacter</taxon>
    </lineage>
</organism>
<dbReference type="InterPro" id="IPR036318">
    <property type="entry name" value="FAD-bd_PCMH-like_sf"/>
</dbReference>
<evidence type="ECO:0000256" key="1">
    <source>
        <dbReference type="ARBA" id="ARBA00006337"/>
    </source>
</evidence>
<evidence type="ECO:0000313" key="12">
    <source>
        <dbReference type="EMBL" id="TDQ47657.1"/>
    </source>
</evidence>
<keyword evidence="6" id="KW-0170">Cobalt</keyword>
<dbReference type="PROSITE" id="PS51371">
    <property type="entry name" value="CBS"/>
    <property type="match status" value="2"/>
</dbReference>
<dbReference type="GO" id="GO:0005886">
    <property type="term" value="C:plasma membrane"/>
    <property type="evidence" value="ECO:0007669"/>
    <property type="project" value="TreeGrafter"/>
</dbReference>
<evidence type="ECO:0000256" key="10">
    <source>
        <dbReference type="SAM" id="MobiDB-lite"/>
    </source>
</evidence>
<dbReference type="Pfam" id="PF03471">
    <property type="entry name" value="CorC_HlyC"/>
    <property type="match status" value="1"/>
</dbReference>
<dbReference type="SUPFAM" id="SSF56176">
    <property type="entry name" value="FAD-binding/transporter-associated domain-like"/>
    <property type="match status" value="1"/>
</dbReference>
<evidence type="ECO:0000313" key="13">
    <source>
        <dbReference type="Proteomes" id="UP000295375"/>
    </source>
</evidence>
<dbReference type="InterPro" id="IPR046342">
    <property type="entry name" value="CBS_dom_sf"/>
</dbReference>
<evidence type="ECO:0000256" key="9">
    <source>
        <dbReference type="PROSITE-ProRule" id="PRU00703"/>
    </source>
</evidence>
<dbReference type="Pfam" id="PF00571">
    <property type="entry name" value="CBS"/>
    <property type="match status" value="2"/>
</dbReference>
<dbReference type="AlphaFoldDB" id="A0A4V3D7F4"/>
<keyword evidence="3" id="KW-0677">Repeat</keyword>
<dbReference type="GO" id="GO:0050660">
    <property type="term" value="F:flavin adenine dinucleotide binding"/>
    <property type="evidence" value="ECO:0007669"/>
    <property type="project" value="InterPro"/>
</dbReference>
<dbReference type="EMBL" id="SNYM01000009">
    <property type="protein sequence ID" value="TDQ47657.1"/>
    <property type="molecule type" value="Genomic_DNA"/>
</dbReference>
<evidence type="ECO:0000256" key="5">
    <source>
        <dbReference type="ARBA" id="ARBA00023122"/>
    </source>
</evidence>
<dbReference type="InterPro" id="IPR000644">
    <property type="entry name" value="CBS_dom"/>
</dbReference>
<gene>
    <name evidence="12" type="ORF">EV696_10961</name>
</gene>
<proteinExistence type="inferred from homology"/>
<dbReference type="Gene3D" id="3.30.465.10">
    <property type="match status" value="1"/>
</dbReference>
<dbReference type="InterPro" id="IPR044751">
    <property type="entry name" value="Ion_transp-like_CBS"/>
</dbReference>
<dbReference type="SMART" id="SM01091">
    <property type="entry name" value="CorC_HlyC"/>
    <property type="match status" value="1"/>
</dbReference>
<reference evidence="12 13" key="1">
    <citation type="submission" date="2019-03" db="EMBL/GenBank/DDBJ databases">
        <title>Genomic Encyclopedia of Type Strains, Phase IV (KMG-IV): sequencing the most valuable type-strain genomes for metagenomic binning, comparative biology and taxonomic classification.</title>
        <authorList>
            <person name="Goeker M."/>
        </authorList>
    </citation>
    <scope>NUCLEOTIDE SEQUENCE [LARGE SCALE GENOMIC DNA]</scope>
    <source>
        <strain evidence="12 13">DSM 103792</strain>
    </source>
</reference>
<evidence type="ECO:0000256" key="3">
    <source>
        <dbReference type="ARBA" id="ARBA00022737"/>
    </source>
</evidence>
<sequence>MEPLSLTLAQDKKEPTMSDDPRSQSHSPFFHRLKSLWRHTPTDRQDLKQTLREAAEETVIDRDTLSMLEGVMSVAELRVRDIMIPRAQMVVINEDDELKQILPVIVESGHSRYPVIGKNRDQVEGVLLAKDLLQFNLMAPEEADAAFDIHEILRPSLVVPESKRLDSLLREFRISRNHMAIVVDEYGGVAGLVTIEDVLEQIVGDIADEYDFEGEEYQLRQLGPQEWHVSAATSVEEFNEHFHTEFDVDEFDTIGGVVANRFGHMPQRGEHLALSDLNFTVIACDSRRIKMLRVQRKPVLQTRNAVEQ</sequence>
<evidence type="ECO:0000256" key="6">
    <source>
        <dbReference type="ARBA" id="ARBA00023285"/>
    </source>
</evidence>
<protein>
    <recommendedName>
        <fullName evidence="8">Magnesium and cobalt efflux protein CorC</fullName>
    </recommendedName>
</protein>
<evidence type="ECO:0000256" key="7">
    <source>
        <dbReference type="ARBA" id="ARBA00037273"/>
    </source>
</evidence>
<dbReference type="PANTHER" id="PTHR22777:SF27">
    <property type="entry name" value="MAGNESIUM AND COBALT EFFLUX PROTEIN CORC"/>
    <property type="match status" value="1"/>
</dbReference>
<keyword evidence="5 9" id="KW-0129">CBS domain</keyword>
<keyword evidence="2" id="KW-0813">Transport</keyword>
<feature type="domain" description="CBS" evidence="11">
    <location>
        <begin position="83"/>
        <end position="145"/>
    </location>
</feature>
<dbReference type="Proteomes" id="UP000295375">
    <property type="component" value="Unassembled WGS sequence"/>
</dbReference>
<dbReference type="FunFam" id="3.10.580.10:FF:000002">
    <property type="entry name" value="Magnesium/cobalt efflux protein CorC"/>
    <property type="match status" value="1"/>
</dbReference>